<comment type="caution">
    <text evidence="3">The sequence shown here is derived from an EMBL/GenBank/DDBJ whole genome shotgun (WGS) entry which is preliminary data.</text>
</comment>
<dbReference type="InterPro" id="IPR029052">
    <property type="entry name" value="Metallo-depent_PP-like"/>
</dbReference>
<evidence type="ECO:0000256" key="1">
    <source>
        <dbReference type="ARBA" id="ARBA00008950"/>
    </source>
</evidence>
<dbReference type="SUPFAM" id="SSF56300">
    <property type="entry name" value="Metallo-dependent phosphatases"/>
    <property type="match status" value="1"/>
</dbReference>
<dbReference type="Pfam" id="PF12850">
    <property type="entry name" value="Metallophos_2"/>
    <property type="match status" value="1"/>
</dbReference>
<dbReference type="PANTHER" id="PTHR42850:SF2">
    <property type="entry name" value="BLL5683 PROTEIN"/>
    <property type="match status" value="1"/>
</dbReference>
<keyword evidence="4" id="KW-1185">Reference proteome</keyword>
<dbReference type="InterPro" id="IPR024654">
    <property type="entry name" value="Calcineurin-like_PHP_lpxH"/>
</dbReference>
<evidence type="ECO:0000313" key="4">
    <source>
        <dbReference type="Proteomes" id="UP000247792"/>
    </source>
</evidence>
<dbReference type="Gene3D" id="3.60.21.10">
    <property type="match status" value="1"/>
</dbReference>
<gene>
    <name evidence="3" type="ORF">DFR42_11173</name>
</gene>
<dbReference type="GO" id="GO:0005737">
    <property type="term" value="C:cytoplasm"/>
    <property type="evidence" value="ECO:0007669"/>
    <property type="project" value="TreeGrafter"/>
</dbReference>
<dbReference type="PIRSF" id="PIRSF000883">
    <property type="entry name" value="Pesterase_MJ0912"/>
    <property type="match status" value="1"/>
</dbReference>
<proteinExistence type="inferred from homology"/>
<dbReference type="PANTHER" id="PTHR42850">
    <property type="entry name" value="METALLOPHOSPHOESTERASE"/>
    <property type="match status" value="1"/>
</dbReference>
<name>A0A318IXM8_9BURK</name>
<dbReference type="InterPro" id="IPR050126">
    <property type="entry name" value="Ap4A_hydrolase"/>
</dbReference>
<evidence type="ECO:0000259" key="2">
    <source>
        <dbReference type="Pfam" id="PF12850"/>
    </source>
</evidence>
<dbReference type="InterPro" id="IPR011152">
    <property type="entry name" value="Pesterase_MJ0912"/>
</dbReference>
<dbReference type="EMBL" id="QJKB01000011">
    <property type="protein sequence ID" value="PXX38707.1"/>
    <property type="molecule type" value="Genomic_DNA"/>
</dbReference>
<dbReference type="Proteomes" id="UP000247792">
    <property type="component" value="Unassembled WGS sequence"/>
</dbReference>
<sequence>MRIAVISDIHGNLAALEAVAADLVLRGVDQVVNLGDSLSGPLLPKETADFLMAQAGWVHLAGNHERQILELNERSGAGDAYAHQQITAEQKTWIASLMPVLQLNAEVLLCHGTPASDTTTLLQVADRNATTQEIQERLGQQTASVIACGHSHVARSVRTAAGQLILNPGSVGHPAYEYDYPYQHKIESGSPDARYAILEKMQHGWTASLINVPYAWQHMAELAALRGRADWVSALSSGYMNG</sequence>
<reference evidence="3 4" key="1">
    <citation type="submission" date="2018-05" db="EMBL/GenBank/DDBJ databases">
        <title>Genomic Encyclopedia of Type Strains, Phase IV (KMG-IV): sequencing the most valuable type-strain genomes for metagenomic binning, comparative biology and taxonomic classification.</title>
        <authorList>
            <person name="Goeker M."/>
        </authorList>
    </citation>
    <scope>NUCLEOTIDE SEQUENCE [LARGE SCALE GENOMIC DNA]</scope>
    <source>
        <strain evidence="3 4">DSM 19792</strain>
    </source>
</reference>
<comment type="similarity">
    <text evidence="1">Belongs to the metallophosphoesterase superfamily. YfcE family.</text>
</comment>
<accession>A0A318IXM8</accession>
<dbReference type="GO" id="GO:0016791">
    <property type="term" value="F:phosphatase activity"/>
    <property type="evidence" value="ECO:0007669"/>
    <property type="project" value="TreeGrafter"/>
</dbReference>
<dbReference type="RefSeq" id="WP_110257549.1">
    <property type="nucleotide sequence ID" value="NZ_QJKB01000011.1"/>
</dbReference>
<organism evidence="3 4">
    <name type="scientific">Undibacterium pigrum</name>
    <dbReference type="NCBI Taxonomy" id="401470"/>
    <lineage>
        <taxon>Bacteria</taxon>
        <taxon>Pseudomonadati</taxon>
        <taxon>Pseudomonadota</taxon>
        <taxon>Betaproteobacteria</taxon>
        <taxon>Burkholderiales</taxon>
        <taxon>Oxalobacteraceae</taxon>
        <taxon>Undibacterium</taxon>
    </lineage>
</organism>
<evidence type="ECO:0000313" key="3">
    <source>
        <dbReference type="EMBL" id="PXX38707.1"/>
    </source>
</evidence>
<feature type="domain" description="Calcineurin-like phosphoesterase" evidence="2">
    <location>
        <begin position="1"/>
        <end position="174"/>
    </location>
</feature>
<protein>
    <submittedName>
        <fullName evidence="3">Putative phosphoesterase</fullName>
    </submittedName>
</protein>
<dbReference type="AlphaFoldDB" id="A0A318IXM8"/>
<dbReference type="OrthoDB" id="9813918at2"/>